<keyword evidence="2" id="KW-1185">Reference proteome</keyword>
<evidence type="ECO:0000313" key="2">
    <source>
        <dbReference type="Proteomes" id="UP001165064"/>
    </source>
</evidence>
<gene>
    <name evidence="1" type="ORF">Amon02_000048500</name>
</gene>
<proteinExistence type="predicted"/>
<organism evidence="1 2">
    <name type="scientific">Ambrosiozyma monospora</name>
    <name type="common">Yeast</name>
    <name type="synonym">Endomycopsis monosporus</name>
    <dbReference type="NCBI Taxonomy" id="43982"/>
    <lineage>
        <taxon>Eukaryota</taxon>
        <taxon>Fungi</taxon>
        <taxon>Dikarya</taxon>
        <taxon>Ascomycota</taxon>
        <taxon>Saccharomycotina</taxon>
        <taxon>Pichiomycetes</taxon>
        <taxon>Pichiales</taxon>
        <taxon>Pichiaceae</taxon>
        <taxon>Ambrosiozyma</taxon>
    </lineage>
</organism>
<name>A0ACB5SSH5_AMBMO</name>
<protein>
    <submittedName>
        <fullName evidence="1">Unnamed protein product</fullName>
    </submittedName>
</protein>
<sequence>MFDVKKPSNSTFGNPLSLRVDGNFLSTMSIAPGGRDAVLAGRKGLFVIDLDDPFAAPRWLRHETTWEVADVQWSPHKSKPSWVVSTSNQKVMVWNLMRPSHDAIEHTLHAHNRAITDINFHTFHPELLSTCSVDTFVYTWDLRCPKIPIYQFADWRAAASQVKWNYNNPDILATAHDHHVLIWDRRKGAVPLERIEAHNGRVNGVDWSRTDANEVTTCSNDMTVKFWDYGKSTEEPLYTIETDFPVNRARNLPFGDHCCGIMPLRGGNNTIYITSYKNKSGVSKLDPLFKFPGHTEPVKDFLWRCKHSSNSTVDDREFQLVTWSSDCDLRLWPIDDTIYPVTTV</sequence>
<accession>A0ACB5SSH5</accession>
<evidence type="ECO:0000313" key="1">
    <source>
        <dbReference type="EMBL" id="GME71173.1"/>
    </source>
</evidence>
<dbReference type="Proteomes" id="UP001165064">
    <property type="component" value="Unassembled WGS sequence"/>
</dbReference>
<comment type="caution">
    <text evidence="1">The sequence shown here is derived from an EMBL/GenBank/DDBJ whole genome shotgun (WGS) entry which is preliminary data.</text>
</comment>
<dbReference type="EMBL" id="BSXS01000163">
    <property type="protein sequence ID" value="GME71173.1"/>
    <property type="molecule type" value="Genomic_DNA"/>
</dbReference>
<reference evidence="1" key="1">
    <citation type="submission" date="2023-04" db="EMBL/GenBank/DDBJ databases">
        <title>Ambrosiozyma monospora NBRC 10751.</title>
        <authorList>
            <person name="Ichikawa N."/>
            <person name="Sato H."/>
            <person name="Tonouchi N."/>
        </authorList>
    </citation>
    <scope>NUCLEOTIDE SEQUENCE</scope>
    <source>
        <strain evidence="1">NBRC 10751</strain>
    </source>
</reference>